<keyword evidence="2" id="KW-1185">Reference proteome</keyword>
<evidence type="ECO:0000313" key="1">
    <source>
        <dbReference type="EMBL" id="KAL0567694.1"/>
    </source>
</evidence>
<feature type="non-terminal residue" evidence="1">
    <location>
        <position position="166"/>
    </location>
</feature>
<evidence type="ECO:0000313" key="2">
    <source>
        <dbReference type="Proteomes" id="UP001465976"/>
    </source>
</evidence>
<organism evidence="1 2">
    <name type="scientific">Marasmius crinis-equi</name>
    <dbReference type="NCBI Taxonomy" id="585013"/>
    <lineage>
        <taxon>Eukaryota</taxon>
        <taxon>Fungi</taxon>
        <taxon>Dikarya</taxon>
        <taxon>Basidiomycota</taxon>
        <taxon>Agaricomycotina</taxon>
        <taxon>Agaricomycetes</taxon>
        <taxon>Agaricomycetidae</taxon>
        <taxon>Agaricales</taxon>
        <taxon>Marasmiineae</taxon>
        <taxon>Marasmiaceae</taxon>
        <taxon>Marasmius</taxon>
    </lineage>
</organism>
<dbReference type="Proteomes" id="UP001465976">
    <property type="component" value="Unassembled WGS sequence"/>
</dbReference>
<reference evidence="1 2" key="1">
    <citation type="submission" date="2024-02" db="EMBL/GenBank/DDBJ databases">
        <title>A draft genome for the cacao thread blight pathogen Marasmius crinis-equi.</title>
        <authorList>
            <person name="Cohen S.P."/>
            <person name="Baruah I.K."/>
            <person name="Amoako-Attah I."/>
            <person name="Bukari Y."/>
            <person name="Meinhardt L.W."/>
            <person name="Bailey B.A."/>
        </authorList>
    </citation>
    <scope>NUCLEOTIDE SEQUENCE [LARGE SCALE GENOMIC DNA]</scope>
    <source>
        <strain evidence="1 2">GH-76</strain>
    </source>
</reference>
<sequence length="166" mass="18259">MMYRGGVHLVRGHARTNTFNTFKSIQAQKHRDAGLCPLNVVELQKNNGGIYKEMTEEQREAVVKEYANVIAEIGILSVEVACPPGAPQAWYGAVFHARAVFTPREARAAYLFIYSSCQSIPIIPIPPTQSGHEDDSEDSPNYTTLELSSYVDSLNLSVKLSTGVSI</sequence>
<name>A0ABR3EXP0_9AGAR</name>
<dbReference type="EMBL" id="JBAHYK010001525">
    <property type="protein sequence ID" value="KAL0567694.1"/>
    <property type="molecule type" value="Genomic_DNA"/>
</dbReference>
<accession>A0ABR3EXP0</accession>
<protein>
    <submittedName>
        <fullName evidence="1">Uncharacterized protein</fullName>
    </submittedName>
</protein>
<comment type="caution">
    <text evidence="1">The sequence shown here is derived from an EMBL/GenBank/DDBJ whole genome shotgun (WGS) entry which is preliminary data.</text>
</comment>
<gene>
    <name evidence="1" type="ORF">V5O48_014300</name>
</gene>
<proteinExistence type="predicted"/>